<evidence type="ECO:0000313" key="4">
    <source>
        <dbReference type="Proteomes" id="UP000183569"/>
    </source>
</evidence>
<proteinExistence type="predicted"/>
<protein>
    <submittedName>
        <fullName evidence="3">NADPH:quinone reductase</fullName>
    </submittedName>
</protein>
<dbReference type="InterPro" id="IPR051603">
    <property type="entry name" value="Zinc-ADH_QOR/CCCR"/>
</dbReference>
<feature type="domain" description="Enoyl reductase (ER)" evidence="2">
    <location>
        <begin position="39"/>
        <end position="327"/>
    </location>
</feature>
<dbReference type="SUPFAM" id="SSF51735">
    <property type="entry name" value="NAD(P)-binding Rossmann-fold domains"/>
    <property type="match status" value="1"/>
</dbReference>
<sequence length="330" mass="34087">MPNSNSDLLLSVRSLPAFSHPSCLNGSNTMKAIRYHAFGGPDELRIDEIPVPHAGPGQIRIAVHCAGVNPSDWKRREGQYQAFEDVVFPLTVGVEASGVVDEIGDGVSGVAIGDAVFGFGDGTVAEKAILTHWAAKPATVSFEVAAGLPVIVDTASRALDEVNIETGQTLLVSGAAGGVGTAIVQLACLRGITVIGSASSPKHGYLASLGAIATTYGPGLQERTAHLAPMGVDAAIDVAGSGVIPELISIVGNPAHVLSVADFSAEHYGAKFSHGPPEKPELVLAKIARLCADGLFKLHIEDIYPLHQTADAHRVSAEGHVTGKLVIKIG</sequence>
<dbReference type="SUPFAM" id="SSF50129">
    <property type="entry name" value="GroES-like"/>
    <property type="match status" value="1"/>
</dbReference>
<dbReference type="Gene3D" id="3.40.50.720">
    <property type="entry name" value="NAD(P)-binding Rossmann-like Domain"/>
    <property type="match status" value="1"/>
</dbReference>
<dbReference type="Pfam" id="PF08240">
    <property type="entry name" value="ADH_N"/>
    <property type="match status" value="1"/>
</dbReference>
<dbReference type="InterPro" id="IPR013154">
    <property type="entry name" value="ADH-like_N"/>
</dbReference>
<dbReference type="SMART" id="SM00829">
    <property type="entry name" value="PKS_ER"/>
    <property type="match status" value="1"/>
</dbReference>
<dbReference type="Gene3D" id="3.90.180.10">
    <property type="entry name" value="Medium-chain alcohol dehydrogenases, catalytic domain"/>
    <property type="match status" value="1"/>
</dbReference>
<accession>A0A1G4XDD6</accession>
<name>A0A1G4XDD6_9ENTR</name>
<dbReference type="Proteomes" id="UP000183569">
    <property type="component" value="Unassembled WGS sequence"/>
</dbReference>
<dbReference type="GO" id="GO:0016491">
    <property type="term" value="F:oxidoreductase activity"/>
    <property type="evidence" value="ECO:0007669"/>
    <property type="project" value="InterPro"/>
</dbReference>
<dbReference type="PANTHER" id="PTHR44154:SF1">
    <property type="entry name" value="QUINONE OXIDOREDUCTASE"/>
    <property type="match status" value="1"/>
</dbReference>
<reference evidence="3 4" key="1">
    <citation type="submission" date="2016-10" db="EMBL/GenBank/DDBJ databases">
        <authorList>
            <person name="Varghese N."/>
            <person name="Submissions S."/>
        </authorList>
    </citation>
    <scope>NUCLEOTIDE SEQUENCE [LARGE SCALE GENOMIC DNA]</scope>
    <source>
        <strain evidence="3 4">CGMCC 1.12102</strain>
    </source>
</reference>
<dbReference type="InterPro" id="IPR036291">
    <property type="entry name" value="NAD(P)-bd_dom_sf"/>
</dbReference>
<gene>
    <name evidence="3" type="ORF">SAMN02927897_00513</name>
</gene>
<dbReference type="CDD" id="cd05289">
    <property type="entry name" value="MDR_like_2"/>
    <property type="match status" value="1"/>
</dbReference>
<dbReference type="PANTHER" id="PTHR44154">
    <property type="entry name" value="QUINONE OXIDOREDUCTASE"/>
    <property type="match status" value="1"/>
</dbReference>
<organism evidence="3 4">
    <name type="scientific">Kosakonia sacchari</name>
    <dbReference type="NCBI Taxonomy" id="1158459"/>
    <lineage>
        <taxon>Bacteria</taxon>
        <taxon>Pseudomonadati</taxon>
        <taxon>Pseudomonadota</taxon>
        <taxon>Gammaproteobacteria</taxon>
        <taxon>Enterobacterales</taxon>
        <taxon>Enterobacteriaceae</taxon>
        <taxon>Kosakonia</taxon>
    </lineage>
</organism>
<keyword evidence="1" id="KW-0521">NADP</keyword>
<dbReference type="Pfam" id="PF13602">
    <property type="entry name" value="ADH_zinc_N_2"/>
    <property type="match status" value="1"/>
</dbReference>
<dbReference type="InterPro" id="IPR011032">
    <property type="entry name" value="GroES-like_sf"/>
</dbReference>
<evidence type="ECO:0000313" key="3">
    <source>
        <dbReference type="EMBL" id="SCX39270.1"/>
    </source>
</evidence>
<dbReference type="EMBL" id="FMUI01000002">
    <property type="protein sequence ID" value="SCX39270.1"/>
    <property type="molecule type" value="Genomic_DNA"/>
</dbReference>
<dbReference type="AlphaFoldDB" id="A0A1G4XDD6"/>
<evidence type="ECO:0000259" key="2">
    <source>
        <dbReference type="SMART" id="SM00829"/>
    </source>
</evidence>
<dbReference type="InterPro" id="IPR020843">
    <property type="entry name" value="ER"/>
</dbReference>
<comment type="caution">
    <text evidence="3">The sequence shown here is derived from an EMBL/GenBank/DDBJ whole genome shotgun (WGS) entry which is preliminary data.</text>
</comment>
<evidence type="ECO:0000256" key="1">
    <source>
        <dbReference type="ARBA" id="ARBA00022857"/>
    </source>
</evidence>